<proteinExistence type="predicted"/>
<gene>
    <name evidence="2" type="ORF">JQX41_16500</name>
    <name evidence="3" type="ORF">JQX48_16160</name>
</gene>
<accession>A0A9Q2RYK4</accession>
<protein>
    <submittedName>
        <fullName evidence="2">Uncharacterized protein</fullName>
    </submittedName>
</protein>
<feature type="transmembrane region" description="Helical" evidence="1">
    <location>
        <begin position="40"/>
        <end position="59"/>
    </location>
</feature>
<dbReference type="Proteomes" id="UP000809440">
    <property type="component" value="Unassembled WGS sequence"/>
</dbReference>
<dbReference type="AlphaFoldDB" id="A0A9Q2RYK4"/>
<evidence type="ECO:0000313" key="4">
    <source>
        <dbReference type="Proteomes" id="UP000755667"/>
    </source>
</evidence>
<evidence type="ECO:0000313" key="2">
    <source>
        <dbReference type="EMBL" id="MBM2413920.1"/>
    </source>
</evidence>
<dbReference type="OrthoDB" id="7875901at2"/>
<evidence type="ECO:0000313" key="3">
    <source>
        <dbReference type="EMBL" id="MBM2418520.1"/>
    </source>
</evidence>
<dbReference type="EMBL" id="JAFBXE010000011">
    <property type="protein sequence ID" value="MBM2413920.1"/>
    <property type="molecule type" value="Genomic_DNA"/>
</dbReference>
<keyword evidence="1" id="KW-0472">Membrane</keyword>
<keyword evidence="1" id="KW-0812">Transmembrane</keyword>
<dbReference type="EMBL" id="JAFBXF010000011">
    <property type="protein sequence ID" value="MBM2418520.1"/>
    <property type="molecule type" value="Genomic_DNA"/>
</dbReference>
<evidence type="ECO:0000313" key="5">
    <source>
        <dbReference type="Proteomes" id="UP000809440"/>
    </source>
</evidence>
<sequence length="60" mass="6937">MTLQEQSIADDKMRAEIARLISETAKITAETAEIQQNMKYRFWVLMAAYVSAMGVLFKFF</sequence>
<keyword evidence="1" id="KW-1133">Transmembrane helix</keyword>
<comment type="caution">
    <text evidence="2">The sequence shown here is derived from an EMBL/GenBank/DDBJ whole genome shotgun (WGS) entry which is preliminary data.</text>
</comment>
<name>A0A9Q2RYK4_9RHOB</name>
<dbReference type="Proteomes" id="UP000755667">
    <property type="component" value="Unassembled WGS sequence"/>
</dbReference>
<organism evidence="2 4">
    <name type="scientific">Marivita cryptomonadis</name>
    <dbReference type="NCBI Taxonomy" id="505252"/>
    <lineage>
        <taxon>Bacteria</taxon>
        <taxon>Pseudomonadati</taxon>
        <taxon>Pseudomonadota</taxon>
        <taxon>Alphaproteobacteria</taxon>
        <taxon>Rhodobacterales</taxon>
        <taxon>Roseobacteraceae</taxon>
        <taxon>Marivita</taxon>
    </lineage>
</organism>
<dbReference type="RefSeq" id="WP_085630333.1">
    <property type="nucleotide sequence ID" value="NZ_JAFBWU010000011.1"/>
</dbReference>
<reference evidence="2 5" key="1">
    <citation type="submission" date="2021-01" db="EMBL/GenBank/DDBJ databases">
        <title>Diatom-associated Roseobacters Show Island Model of Population Structure.</title>
        <authorList>
            <person name="Qu L."/>
            <person name="Feng X."/>
            <person name="Chen Y."/>
            <person name="Li L."/>
            <person name="Wang X."/>
            <person name="Hu Z."/>
            <person name="Wang H."/>
            <person name="Luo H."/>
        </authorList>
    </citation>
    <scope>NUCLEOTIDE SEQUENCE</scope>
    <source>
        <strain evidence="3 5">CC28-63</strain>
        <strain evidence="2">CC28-69</strain>
    </source>
</reference>
<keyword evidence="5" id="KW-1185">Reference proteome</keyword>
<dbReference type="GeneID" id="62641580"/>
<evidence type="ECO:0000256" key="1">
    <source>
        <dbReference type="SAM" id="Phobius"/>
    </source>
</evidence>